<sequence>MKKIVALASSTLIVAITLLTAAKVMDVDVSEYIAMRWNMAKNIAGEIARVVGGVDRTTLGASISGPGSGIVGYWKFDEGTGGTTADSSGFGNTGTLVGVEWSEMSPFDEGESVSLFESLADVPSVPNDYITVPDSNELDIPGSFTISAWVNTSNIGPTAPHVQAVAVKGVEETDRNYSLAINYYGVAYGLWVQIKGCSFNNGIAMSQSIPASEWANIVVRYDHSASPKRRDVFLSNLLVHTETAAVCEPAINSSPLIIGGAPTGNSNFTTFKGLIDDLRIFNRPLTDGEIGQIYNETQAPARFNGSPSGALSSGLTEVELLLNTNETATCKMSTTANIPYASMTDTFSVTGSTAHSEWVSVESGQSYEFYVRCADTFDNVNADDYVIAFSIDGDVELQLNLYARVKSDTTADVREAAGLTAPVVPGSPQPPGKKGQLTDGPDFVSGLWWWYVNFHSGVDGWVKENDLVYRSIPPLFFEWR</sequence>
<dbReference type="STRING" id="1802319.A2928_04650"/>
<dbReference type="InterPro" id="IPR013320">
    <property type="entry name" value="ConA-like_dom_sf"/>
</dbReference>
<evidence type="ECO:0000313" key="3">
    <source>
        <dbReference type="Proteomes" id="UP000176221"/>
    </source>
</evidence>
<proteinExistence type="predicted"/>
<protein>
    <recommendedName>
        <fullName evidence="4">LamG-like jellyroll fold domain-containing protein</fullName>
    </recommendedName>
</protein>
<feature type="chain" id="PRO_5009583784" description="LamG-like jellyroll fold domain-containing protein" evidence="1">
    <location>
        <begin position="22"/>
        <end position="480"/>
    </location>
</feature>
<dbReference type="Pfam" id="PF13385">
    <property type="entry name" value="Laminin_G_3"/>
    <property type="match status" value="1"/>
</dbReference>
<dbReference type="AlphaFoldDB" id="A0A1G2NFP6"/>
<dbReference type="SUPFAM" id="SSF49899">
    <property type="entry name" value="Concanavalin A-like lectins/glucanases"/>
    <property type="match status" value="1"/>
</dbReference>
<evidence type="ECO:0000313" key="2">
    <source>
        <dbReference type="EMBL" id="OHA34162.1"/>
    </source>
</evidence>
<organism evidence="2 3">
    <name type="scientific">Candidatus Taylorbacteria bacterium RIFCSPLOWO2_01_FULL_45_15b</name>
    <dbReference type="NCBI Taxonomy" id="1802319"/>
    <lineage>
        <taxon>Bacteria</taxon>
        <taxon>Candidatus Tayloriibacteriota</taxon>
    </lineage>
</organism>
<dbReference type="Proteomes" id="UP000176221">
    <property type="component" value="Unassembled WGS sequence"/>
</dbReference>
<gene>
    <name evidence="2" type="ORF">A2928_04650</name>
</gene>
<reference evidence="2 3" key="1">
    <citation type="journal article" date="2016" name="Nat. Commun.">
        <title>Thousands of microbial genomes shed light on interconnected biogeochemical processes in an aquifer system.</title>
        <authorList>
            <person name="Anantharaman K."/>
            <person name="Brown C.T."/>
            <person name="Hug L.A."/>
            <person name="Sharon I."/>
            <person name="Castelle C.J."/>
            <person name="Probst A.J."/>
            <person name="Thomas B.C."/>
            <person name="Singh A."/>
            <person name="Wilkins M.J."/>
            <person name="Karaoz U."/>
            <person name="Brodie E.L."/>
            <person name="Williams K.H."/>
            <person name="Hubbard S.S."/>
            <person name="Banfield J.F."/>
        </authorList>
    </citation>
    <scope>NUCLEOTIDE SEQUENCE [LARGE SCALE GENOMIC DNA]</scope>
</reference>
<name>A0A1G2NFP6_9BACT</name>
<dbReference type="Gene3D" id="2.60.120.200">
    <property type="match status" value="2"/>
</dbReference>
<comment type="caution">
    <text evidence="2">The sequence shown here is derived from an EMBL/GenBank/DDBJ whole genome shotgun (WGS) entry which is preliminary data.</text>
</comment>
<keyword evidence="1" id="KW-0732">Signal</keyword>
<accession>A0A1G2NFP6</accession>
<feature type="signal peptide" evidence="1">
    <location>
        <begin position="1"/>
        <end position="21"/>
    </location>
</feature>
<evidence type="ECO:0008006" key="4">
    <source>
        <dbReference type="Google" id="ProtNLM"/>
    </source>
</evidence>
<dbReference type="EMBL" id="MHRX01000015">
    <property type="protein sequence ID" value="OHA34162.1"/>
    <property type="molecule type" value="Genomic_DNA"/>
</dbReference>
<evidence type="ECO:0000256" key="1">
    <source>
        <dbReference type="SAM" id="SignalP"/>
    </source>
</evidence>